<evidence type="ECO:0000313" key="3">
    <source>
        <dbReference type="Proteomes" id="UP000607197"/>
    </source>
</evidence>
<keyword evidence="3" id="KW-1185">Reference proteome</keyword>
<dbReference type="AlphaFoldDB" id="A0A830FI89"/>
<dbReference type="Proteomes" id="UP000607197">
    <property type="component" value="Unassembled WGS sequence"/>
</dbReference>
<feature type="compositionally biased region" description="Basic residues" evidence="1">
    <location>
        <begin position="18"/>
        <end position="28"/>
    </location>
</feature>
<feature type="compositionally biased region" description="Basic and acidic residues" evidence="1">
    <location>
        <begin position="1"/>
        <end position="17"/>
    </location>
</feature>
<evidence type="ECO:0000256" key="1">
    <source>
        <dbReference type="SAM" id="MobiDB-lite"/>
    </source>
</evidence>
<name>A0A830FI89_9EURY</name>
<gene>
    <name evidence="2" type="ORF">GCM10009039_11860</name>
</gene>
<sequence>MRGGGDDGVHRENDPRLPRLRLARRRRPRAEDEARRYRDAPARHRRLRDVPRPQNRRVGTRHRSRNPRTPDADARYSDILSVSEDEREPWKDLADEILDAEIDTDALDGEDAMDLLIGRVLTQADGYPDPDAVRTYAERIVAERLADERQGGVGDE</sequence>
<evidence type="ECO:0000313" key="2">
    <source>
        <dbReference type="EMBL" id="GGL55359.1"/>
    </source>
</evidence>
<reference evidence="2" key="2">
    <citation type="submission" date="2020-09" db="EMBL/GenBank/DDBJ databases">
        <authorList>
            <person name="Sun Q."/>
            <person name="Ohkuma M."/>
        </authorList>
    </citation>
    <scope>NUCLEOTIDE SEQUENCE</scope>
    <source>
        <strain evidence="2">JCM 19596</strain>
    </source>
</reference>
<accession>A0A830FI89</accession>
<comment type="caution">
    <text evidence="2">The sequence shown here is derived from an EMBL/GenBank/DDBJ whole genome shotgun (WGS) entry which is preliminary data.</text>
</comment>
<feature type="compositionally biased region" description="Basic residues" evidence="1">
    <location>
        <begin position="54"/>
        <end position="66"/>
    </location>
</feature>
<feature type="compositionally biased region" description="Basic and acidic residues" evidence="1">
    <location>
        <begin position="29"/>
        <end position="42"/>
    </location>
</feature>
<organism evidence="2 3">
    <name type="scientific">Halocalculus aciditolerans</name>
    <dbReference type="NCBI Taxonomy" id="1383812"/>
    <lineage>
        <taxon>Archaea</taxon>
        <taxon>Methanobacteriati</taxon>
        <taxon>Methanobacteriota</taxon>
        <taxon>Stenosarchaea group</taxon>
        <taxon>Halobacteria</taxon>
        <taxon>Halobacteriales</taxon>
        <taxon>Halobacteriaceae</taxon>
        <taxon>Halocalculus</taxon>
    </lineage>
</organism>
<proteinExistence type="predicted"/>
<reference evidence="2" key="1">
    <citation type="journal article" date="2014" name="Int. J. Syst. Evol. Microbiol.">
        <title>Complete genome sequence of Corynebacterium casei LMG S-19264T (=DSM 44701T), isolated from a smear-ripened cheese.</title>
        <authorList>
            <consortium name="US DOE Joint Genome Institute (JGI-PGF)"/>
            <person name="Walter F."/>
            <person name="Albersmeier A."/>
            <person name="Kalinowski J."/>
            <person name="Ruckert C."/>
        </authorList>
    </citation>
    <scope>NUCLEOTIDE SEQUENCE</scope>
    <source>
        <strain evidence="2">JCM 19596</strain>
    </source>
</reference>
<dbReference type="EMBL" id="BMPG01000001">
    <property type="protein sequence ID" value="GGL55359.1"/>
    <property type="molecule type" value="Genomic_DNA"/>
</dbReference>
<feature type="region of interest" description="Disordered" evidence="1">
    <location>
        <begin position="1"/>
        <end position="87"/>
    </location>
</feature>
<protein>
    <submittedName>
        <fullName evidence="2">Uncharacterized protein</fullName>
    </submittedName>
</protein>